<keyword evidence="1" id="KW-0812">Transmembrane</keyword>
<gene>
    <name evidence="2" type="ORF">G3R48_08910</name>
</gene>
<evidence type="ECO:0000313" key="2">
    <source>
        <dbReference type="EMBL" id="MBR9728101.1"/>
    </source>
</evidence>
<accession>A0ABS5I258</accession>
<keyword evidence="1" id="KW-0472">Membrane</keyword>
<evidence type="ECO:0008006" key="4">
    <source>
        <dbReference type="Google" id="ProtNLM"/>
    </source>
</evidence>
<dbReference type="EMBL" id="JAAIKR010000007">
    <property type="protein sequence ID" value="MBR9728101.1"/>
    <property type="molecule type" value="Genomic_DNA"/>
</dbReference>
<organism evidence="2 3">
    <name type="scientific">Shewanella intestini</name>
    <dbReference type="NCBI Taxonomy" id="2017544"/>
    <lineage>
        <taxon>Bacteria</taxon>
        <taxon>Pseudomonadati</taxon>
        <taxon>Pseudomonadota</taxon>
        <taxon>Gammaproteobacteria</taxon>
        <taxon>Alteromonadales</taxon>
        <taxon>Shewanellaceae</taxon>
        <taxon>Shewanella</taxon>
    </lineage>
</organism>
<name>A0ABS5I258_9GAMM</name>
<reference evidence="2 3" key="1">
    <citation type="submission" date="2020-02" db="EMBL/GenBank/DDBJ databases">
        <title>Shewanella WXL01 sp. nov., a marine bacterium isolated from green algae in Luhuitou Fringing Reef (Northern South China Sea).</title>
        <authorList>
            <person name="Wang X."/>
        </authorList>
    </citation>
    <scope>NUCLEOTIDE SEQUENCE [LARGE SCALE GENOMIC DNA]</scope>
    <source>
        <strain evidence="2 3">MCCC 1A01895</strain>
    </source>
</reference>
<evidence type="ECO:0000256" key="1">
    <source>
        <dbReference type="SAM" id="Phobius"/>
    </source>
</evidence>
<comment type="caution">
    <text evidence="2">The sequence shown here is derived from an EMBL/GenBank/DDBJ whole genome shotgun (WGS) entry which is preliminary data.</text>
</comment>
<sequence>MSQQGSAGNILAALASVFWPGLGQLLQGRIFIAIIFFCVTVVGYFFWALIVPFIIAALFHLWSVIDAAKFKPTSQL</sequence>
<proteinExistence type="predicted"/>
<dbReference type="Proteomes" id="UP000811844">
    <property type="component" value="Unassembled WGS sequence"/>
</dbReference>
<keyword evidence="1" id="KW-1133">Transmembrane helix</keyword>
<evidence type="ECO:0000313" key="3">
    <source>
        <dbReference type="Proteomes" id="UP000811844"/>
    </source>
</evidence>
<dbReference type="RefSeq" id="WP_153664530.1">
    <property type="nucleotide sequence ID" value="NZ_JAAIKR010000007.1"/>
</dbReference>
<feature type="transmembrane region" description="Helical" evidence="1">
    <location>
        <begin position="33"/>
        <end position="62"/>
    </location>
</feature>
<keyword evidence="3" id="KW-1185">Reference proteome</keyword>
<protein>
    <recommendedName>
        <fullName evidence="4">AI-2E family transporter</fullName>
    </recommendedName>
</protein>